<accession>A0ABR6EQT5</accession>
<sequence length="87" mass="9888">MGERVSRRTLRLFAEAFSRPGAARELATAMECAEVDALARLLAELGERRAALEWLVDHARGDDFDDAHWSVPVDAEQYLERLMGRWS</sequence>
<comment type="caution">
    <text evidence="1">The sequence shown here is derived from an EMBL/GenBank/DDBJ whole genome shotgun (WGS) entry which is preliminary data.</text>
</comment>
<dbReference type="RefSeq" id="WP_182858466.1">
    <property type="nucleotide sequence ID" value="NZ_WMLF01000932.1"/>
</dbReference>
<proteinExistence type="predicted"/>
<name>A0ABR6EQT5_9ACTN</name>
<keyword evidence="2" id="KW-1185">Reference proteome</keyword>
<reference evidence="2" key="1">
    <citation type="journal article" date="2020" name="Syst. Appl. Microbiol.">
        <title>Streptomyces alkaliterrae sp. nov., isolated from an alkaline soil, and emended descriptions of Streptomyces alkaliphilus, Streptomyces calidiresistens and Streptomyces durbertensis.</title>
        <authorList>
            <person name="Swiecimska M."/>
            <person name="Golinska P."/>
            <person name="Nouioui I."/>
            <person name="Wypij M."/>
            <person name="Rai M."/>
            <person name="Sangal V."/>
            <person name="Goodfellow M."/>
        </authorList>
    </citation>
    <scope>NUCLEOTIDE SEQUENCE [LARGE SCALE GENOMIC DNA]</scope>
    <source>
        <strain evidence="2">DSM 104538</strain>
    </source>
</reference>
<protein>
    <submittedName>
        <fullName evidence="1">Uncharacterized protein</fullName>
    </submittedName>
</protein>
<dbReference type="Proteomes" id="UP000766698">
    <property type="component" value="Unassembled WGS sequence"/>
</dbReference>
<gene>
    <name evidence="1" type="ORF">GL263_27725</name>
</gene>
<evidence type="ECO:0000313" key="1">
    <source>
        <dbReference type="EMBL" id="MBB1247305.1"/>
    </source>
</evidence>
<evidence type="ECO:0000313" key="2">
    <source>
        <dbReference type="Proteomes" id="UP000766698"/>
    </source>
</evidence>
<organism evidence="1 2">
    <name type="scientific">Streptomyces durbertensis</name>
    <dbReference type="NCBI Taxonomy" id="2448886"/>
    <lineage>
        <taxon>Bacteria</taxon>
        <taxon>Bacillati</taxon>
        <taxon>Actinomycetota</taxon>
        <taxon>Actinomycetes</taxon>
        <taxon>Kitasatosporales</taxon>
        <taxon>Streptomycetaceae</taxon>
        <taxon>Streptomyces</taxon>
    </lineage>
</organism>
<dbReference type="EMBL" id="WMLF01000932">
    <property type="protein sequence ID" value="MBB1247305.1"/>
    <property type="molecule type" value="Genomic_DNA"/>
</dbReference>